<dbReference type="InterPro" id="IPR003594">
    <property type="entry name" value="HATPase_dom"/>
</dbReference>
<dbReference type="Proteomes" id="UP000811255">
    <property type="component" value="Unassembled WGS sequence"/>
</dbReference>
<protein>
    <recommendedName>
        <fullName evidence="2">histidine kinase</fullName>
        <ecNumber evidence="2">2.7.13.3</ecNumber>
    </recommendedName>
</protein>
<dbReference type="InterPro" id="IPR005467">
    <property type="entry name" value="His_kinase_dom"/>
</dbReference>
<dbReference type="PANTHER" id="PTHR43065:SF42">
    <property type="entry name" value="TWO-COMPONENT SENSOR PPRA"/>
    <property type="match status" value="1"/>
</dbReference>
<dbReference type="Gene3D" id="3.30.450.20">
    <property type="entry name" value="PAS domain"/>
    <property type="match status" value="2"/>
</dbReference>
<dbReference type="InterPro" id="IPR000014">
    <property type="entry name" value="PAS"/>
</dbReference>
<comment type="catalytic activity">
    <reaction evidence="1">
        <text>ATP + protein L-histidine = ADP + protein N-phospho-L-histidine.</text>
        <dbReference type="EC" id="2.7.13.3"/>
    </reaction>
</comment>
<dbReference type="PROSITE" id="PS50109">
    <property type="entry name" value="HIS_KIN"/>
    <property type="match status" value="1"/>
</dbReference>
<evidence type="ECO:0000256" key="5">
    <source>
        <dbReference type="SAM" id="Coils"/>
    </source>
</evidence>
<evidence type="ECO:0000259" key="6">
    <source>
        <dbReference type="PROSITE" id="PS50109"/>
    </source>
</evidence>
<keyword evidence="3 4" id="KW-0597">Phosphoprotein</keyword>
<organism evidence="9 10">
    <name type="scientific">Croceibacterium selenioxidans</name>
    <dbReference type="NCBI Taxonomy" id="2838833"/>
    <lineage>
        <taxon>Bacteria</taxon>
        <taxon>Pseudomonadati</taxon>
        <taxon>Pseudomonadota</taxon>
        <taxon>Alphaproteobacteria</taxon>
        <taxon>Sphingomonadales</taxon>
        <taxon>Erythrobacteraceae</taxon>
        <taxon>Croceibacterium</taxon>
    </lineage>
</organism>
<dbReference type="Pfam" id="PF00072">
    <property type="entry name" value="Response_reg"/>
    <property type="match status" value="1"/>
</dbReference>
<dbReference type="InterPro" id="IPR011006">
    <property type="entry name" value="CheY-like_superfamily"/>
</dbReference>
<name>A0ABS5W5L9_9SPHN</name>
<dbReference type="EC" id="2.7.13.3" evidence="2"/>
<dbReference type="SUPFAM" id="SSF47384">
    <property type="entry name" value="Homodimeric domain of signal transducing histidine kinase"/>
    <property type="match status" value="1"/>
</dbReference>
<accession>A0ABS5W5L9</accession>
<feature type="coiled-coil region" evidence="5">
    <location>
        <begin position="164"/>
        <end position="195"/>
    </location>
</feature>
<feature type="domain" description="Response regulatory" evidence="7">
    <location>
        <begin position="583"/>
        <end position="696"/>
    </location>
</feature>
<dbReference type="Pfam" id="PF00512">
    <property type="entry name" value="HisKA"/>
    <property type="match status" value="1"/>
</dbReference>
<sequence length="699" mass="76019">MHVRLESTCSTPAEGAFLGDSDTARLIAQRDWSGTSIGPIAQWPQCLRATVSIMMHSTVPMVLLWNEDGVMLYNDAYSRFAGGRHPELLGTKVREGWPEVADFNDNVMRVGLAGGTLSYRDHELTLRRHGHPEQVFLDLAYSPVLDESGRPGGVLCVLAETTERVQSQRQTETAEAALREAKETLERRVQETLAERNLLADVVESTDAIVQIVALDYTFLAINRAAADEYERMFGFRPKAGDNKLDLCRDQPAYWAMAHRLWGRALAGEEFAEVHHMVDRGGQERSYEMRFNVLRDAEGRQIGASQFAHEITERLNDHRRLAEAQDALRQSQKMEAVGQLVAGLAHDFNNVLGAVIGALDLIGRRPDDGDRVRRFAEAGLQAAERGSKLTSQLLAFSRSQRIELKPIFVCDVIENLREMLTRTLGPMIELDFGLNPDPVPVLADATQVEMTVLNLALNARDAMPEGGRLSISTSTRSISGDAELADGDYVELTVADTGTGMDRHTLARAMDPFFTTKPLGKGTGLGLAQVYGSIRQAGGAVRIESVPAQGTAVRVLLPRTDLISHGPESGSVASSSSEPGRGLVLVVDDDFDMRGMIVNSLETLGFSVLEAADGAAALAVLETTRPDALVVDFAMPGMTGAELAAAARDRYPDIPIVIASGYADSASIERAVGTSARLLRKPFRVDELLSAVSEAIRMG</sequence>
<evidence type="ECO:0000313" key="10">
    <source>
        <dbReference type="Proteomes" id="UP000811255"/>
    </source>
</evidence>
<evidence type="ECO:0000256" key="2">
    <source>
        <dbReference type="ARBA" id="ARBA00012438"/>
    </source>
</evidence>
<feature type="domain" description="PAC" evidence="8">
    <location>
        <begin position="120"/>
        <end position="173"/>
    </location>
</feature>
<evidence type="ECO:0000313" key="9">
    <source>
        <dbReference type="EMBL" id="MBT2134632.1"/>
    </source>
</evidence>
<feature type="domain" description="Histidine kinase" evidence="6">
    <location>
        <begin position="343"/>
        <end position="561"/>
    </location>
</feature>
<proteinExistence type="predicted"/>
<dbReference type="InterPro" id="IPR004358">
    <property type="entry name" value="Sig_transdc_His_kin-like_C"/>
</dbReference>
<evidence type="ECO:0000259" key="8">
    <source>
        <dbReference type="PROSITE" id="PS50113"/>
    </source>
</evidence>
<evidence type="ECO:0000256" key="1">
    <source>
        <dbReference type="ARBA" id="ARBA00000085"/>
    </source>
</evidence>
<dbReference type="InterPro" id="IPR036097">
    <property type="entry name" value="HisK_dim/P_sf"/>
</dbReference>
<dbReference type="InterPro" id="IPR013656">
    <property type="entry name" value="PAS_4"/>
</dbReference>
<dbReference type="Pfam" id="PF08448">
    <property type="entry name" value="PAS_4"/>
    <property type="match status" value="2"/>
</dbReference>
<dbReference type="EMBL" id="JAHFVK010000002">
    <property type="protein sequence ID" value="MBT2134632.1"/>
    <property type="molecule type" value="Genomic_DNA"/>
</dbReference>
<dbReference type="PROSITE" id="PS50110">
    <property type="entry name" value="RESPONSE_REGULATORY"/>
    <property type="match status" value="1"/>
</dbReference>
<dbReference type="InterPro" id="IPR035965">
    <property type="entry name" value="PAS-like_dom_sf"/>
</dbReference>
<dbReference type="PROSITE" id="PS50113">
    <property type="entry name" value="PAC"/>
    <property type="match status" value="1"/>
</dbReference>
<dbReference type="RefSeq" id="WP_214536266.1">
    <property type="nucleotide sequence ID" value="NZ_JAHFVK010000002.1"/>
</dbReference>
<dbReference type="Gene3D" id="3.40.50.2300">
    <property type="match status" value="1"/>
</dbReference>
<feature type="modified residue" description="4-aspartylphosphate" evidence="4">
    <location>
        <position position="632"/>
    </location>
</feature>
<reference evidence="9 10" key="1">
    <citation type="submission" date="2021-05" db="EMBL/GenBank/DDBJ databases">
        <title>Croceibacterium sp. LX-88 genome sequence.</title>
        <authorList>
            <person name="Luo X."/>
        </authorList>
    </citation>
    <scope>NUCLEOTIDE SEQUENCE [LARGE SCALE GENOMIC DNA]</scope>
    <source>
        <strain evidence="9 10">LX-88</strain>
    </source>
</reference>
<dbReference type="InterPro" id="IPR000700">
    <property type="entry name" value="PAS-assoc_C"/>
</dbReference>
<dbReference type="Gene3D" id="3.30.565.10">
    <property type="entry name" value="Histidine kinase-like ATPase, C-terminal domain"/>
    <property type="match status" value="1"/>
</dbReference>
<keyword evidence="5" id="KW-0175">Coiled coil</keyword>
<dbReference type="SUPFAM" id="SSF55874">
    <property type="entry name" value="ATPase domain of HSP90 chaperone/DNA topoisomerase II/histidine kinase"/>
    <property type="match status" value="1"/>
</dbReference>
<dbReference type="Pfam" id="PF02518">
    <property type="entry name" value="HATPase_c"/>
    <property type="match status" value="1"/>
</dbReference>
<dbReference type="InterPro" id="IPR003661">
    <property type="entry name" value="HisK_dim/P_dom"/>
</dbReference>
<keyword evidence="10" id="KW-1185">Reference proteome</keyword>
<dbReference type="SMART" id="SM00387">
    <property type="entry name" value="HATPase_c"/>
    <property type="match status" value="1"/>
</dbReference>
<evidence type="ECO:0000256" key="3">
    <source>
        <dbReference type="ARBA" id="ARBA00022553"/>
    </source>
</evidence>
<dbReference type="SMART" id="SM00448">
    <property type="entry name" value="REC"/>
    <property type="match status" value="1"/>
</dbReference>
<comment type="caution">
    <text evidence="9">The sequence shown here is derived from an EMBL/GenBank/DDBJ whole genome shotgun (WGS) entry which is preliminary data.</text>
</comment>
<dbReference type="InterPro" id="IPR036890">
    <property type="entry name" value="HATPase_C_sf"/>
</dbReference>
<dbReference type="SUPFAM" id="SSF52172">
    <property type="entry name" value="CheY-like"/>
    <property type="match status" value="1"/>
</dbReference>
<dbReference type="Gene3D" id="1.10.287.130">
    <property type="match status" value="1"/>
</dbReference>
<dbReference type="PRINTS" id="PR00344">
    <property type="entry name" value="BCTRLSENSOR"/>
</dbReference>
<dbReference type="CDD" id="cd00082">
    <property type="entry name" value="HisKA"/>
    <property type="match status" value="1"/>
</dbReference>
<dbReference type="SUPFAM" id="SSF55785">
    <property type="entry name" value="PYP-like sensor domain (PAS domain)"/>
    <property type="match status" value="2"/>
</dbReference>
<dbReference type="SMART" id="SM00388">
    <property type="entry name" value="HisKA"/>
    <property type="match status" value="1"/>
</dbReference>
<dbReference type="NCBIfam" id="TIGR00229">
    <property type="entry name" value="sensory_box"/>
    <property type="match status" value="1"/>
</dbReference>
<evidence type="ECO:0000256" key="4">
    <source>
        <dbReference type="PROSITE-ProRule" id="PRU00169"/>
    </source>
</evidence>
<dbReference type="InterPro" id="IPR001789">
    <property type="entry name" value="Sig_transdc_resp-reg_receiver"/>
</dbReference>
<evidence type="ECO:0000259" key="7">
    <source>
        <dbReference type="PROSITE" id="PS50110"/>
    </source>
</evidence>
<gene>
    <name evidence="9" type="ORF">KK137_09820</name>
</gene>
<dbReference type="PANTHER" id="PTHR43065">
    <property type="entry name" value="SENSOR HISTIDINE KINASE"/>
    <property type="match status" value="1"/>
</dbReference>